<organism evidence="7 8">
    <name type="scientific">Croceibacterium selenioxidans</name>
    <dbReference type="NCBI Taxonomy" id="2838833"/>
    <lineage>
        <taxon>Bacteria</taxon>
        <taxon>Pseudomonadati</taxon>
        <taxon>Pseudomonadota</taxon>
        <taxon>Alphaproteobacteria</taxon>
        <taxon>Sphingomonadales</taxon>
        <taxon>Erythrobacteraceae</taxon>
        <taxon>Croceibacterium</taxon>
    </lineage>
</organism>
<dbReference type="Pfam" id="PF07690">
    <property type="entry name" value="MFS_1"/>
    <property type="match status" value="1"/>
</dbReference>
<keyword evidence="8" id="KW-1185">Reference proteome</keyword>
<sequence>MMGTAASKARERFTSNQLCIIGVCSLVYFLDGLLHTIMGPMAPSIARDLSLEVSELGPIFSANLIGQCLGLVTFPQLVGRIEQRTLVTLAVAGFGLVQGASAFAQDAQQLFALRLVTGFFLGGCLPICLAIVVDVAPAGRRGLASMMLFTGYGAGATLAGVVAAVFSEPGGWRIALGVIAASCIGATLAAWFGLAELDSPPARAENAGTGGPRLRRGILAPGLVLGTLMLWVLFVAMLIIQYCLSSWLPTLLVEVGRTPEFAALSVTVFSLGGIIAALGIGVLMDRIGTFRVLMASLATATVLLAVTGQLLSSASDTLLMTLLGTGGFFFLGAYGGINVVLAEFYPAPLRAVGIGWAKTVSRLGTVVAPIVIGIGLAAEVPETLMMTLFAVPCALAGIALTAIRGTQRGRAAVQKEIPSGLSAN</sequence>
<dbReference type="Proteomes" id="UP000811255">
    <property type="component" value="Unassembled WGS sequence"/>
</dbReference>
<evidence type="ECO:0000256" key="1">
    <source>
        <dbReference type="ARBA" id="ARBA00004141"/>
    </source>
</evidence>
<feature type="domain" description="Major facilitator superfamily (MFS) profile" evidence="6">
    <location>
        <begin position="20"/>
        <end position="408"/>
    </location>
</feature>
<dbReference type="PROSITE" id="PS50850">
    <property type="entry name" value="MFS"/>
    <property type="match status" value="1"/>
</dbReference>
<evidence type="ECO:0000313" key="8">
    <source>
        <dbReference type="Proteomes" id="UP000811255"/>
    </source>
</evidence>
<accession>A0ABS5W5B5</accession>
<reference evidence="7 8" key="1">
    <citation type="submission" date="2021-05" db="EMBL/GenBank/DDBJ databases">
        <title>Croceibacterium sp. LX-88 genome sequence.</title>
        <authorList>
            <person name="Luo X."/>
        </authorList>
    </citation>
    <scope>NUCLEOTIDE SEQUENCE [LARGE SCALE GENOMIC DNA]</scope>
    <source>
        <strain evidence="7 8">LX-88</strain>
    </source>
</reference>
<dbReference type="PANTHER" id="PTHR23508:SF10">
    <property type="entry name" value="CARBOXYLIC ACID TRANSPORTER PROTEIN HOMOLOG"/>
    <property type="match status" value="1"/>
</dbReference>
<feature type="transmembrane region" description="Helical" evidence="5">
    <location>
        <begin position="317"/>
        <end position="340"/>
    </location>
</feature>
<keyword evidence="4 5" id="KW-0472">Membrane</keyword>
<proteinExistence type="predicted"/>
<feature type="transmembrane region" description="Helical" evidence="5">
    <location>
        <begin position="384"/>
        <end position="403"/>
    </location>
</feature>
<evidence type="ECO:0000256" key="5">
    <source>
        <dbReference type="SAM" id="Phobius"/>
    </source>
</evidence>
<feature type="transmembrane region" description="Helical" evidence="5">
    <location>
        <begin position="85"/>
        <end position="105"/>
    </location>
</feature>
<name>A0ABS5W5B5_9SPHN</name>
<keyword evidence="2 5" id="KW-0812">Transmembrane</keyword>
<dbReference type="RefSeq" id="WP_214536317.1">
    <property type="nucleotide sequence ID" value="NZ_JAHFVK010000002.1"/>
</dbReference>
<evidence type="ECO:0000313" key="7">
    <source>
        <dbReference type="EMBL" id="MBT2134686.1"/>
    </source>
</evidence>
<feature type="transmembrane region" description="Helical" evidence="5">
    <location>
        <begin position="172"/>
        <end position="197"/>
    </location>
</feature>
<dbReference type="InterPro" id="IPR036259">
    <property type="entry name" value="MFS_trans_sf"/>
</dbReference>
<dbReference type="SUPFAM" id="SSF103473">
    <property type="entry name" value="MFS general substrate transporter"/>
    <property type="match status" value="1"/>
</dbReference>
<evidence type="ECO:0000259" key="6">
    <source>
        <dbReference type="PROSITE" id="PS50850"/>
    </source>
</evidence>
<feature type="transmembrane region" description="Helical" evidence="5">
    <location>
        <begin position="290"/>
        <end position="311"/>
    </location>
</feature>
<comment type="subcellular location">
    <subcellularLocation>
        <location evidence="1">Membrane</location>
        <topology evidence="1">Multi-pass membrane protein</topology>
    </subcellularLocation>
</comment>
<feature type="transmembrane region" description="Helical" evidence="5">
    <location>
        <begin position="218"/>
        <end position="241"/>
    </location>
</feature>
<feature type="transmembrane region" description="Helical" evidence="5">
    <location>
        <begin position="18"/>
        <end position="38"/>
    </location>
</feature>
<dbReference type="PANTHER" id="PTHR23508">
    <property type="entry name" value="CARBOXYLIC ACID TRANSPORTER PROTEIN HOMOLOG"/>
    <property type="match status" value="1"/>
</dbReference>
<keyword evidence="3 5" id="KW-1133">Transmembrane helix</keyword>
<feature type="transmembrane region" description="Helical" evidence="5">
    <location>
        <begin position="360"/>
        <end position="378"/>
    </location>
</feature>
<feature type="transmembrane region" description="Helical" evidence="5">
    <location>
        <begin position="58"/>
        <end position="78"/>
    </location>
</feature>
<evidence type="ECO:0000256" key="3">
    <source>
        <dbReference type="ARBA" id="ARBA00022989"/>
    </source>
</evidence>
<feature type="transmembrane region" description="Helical" evidence="5">
    <location>
        <begin position="111"/>
        <end position="133"/>
    </location>
</feature>
<feature type="transmembrane region" description="Helical" evidence="5">
    <location>
        <begin position="261"/>
        <end position="283"/>
    </location>
</feature>
<protein>
    <submittedName>
        <fullName evidence="7">MFS transporter</fullName>
    </submittedName>
</protein>
<dbReference type="EMBL" id="JAHFVK010000002">
    <property type="protein sequence ID" value="MBT2134686.1"/>
    <property type="molecule type" value="Genomic_DNA"/>
</dbReference>
<evidence type="ECO:0000256" key="4">
    <source>
        <dbReference type="ARBA" id="ARBA00023136"/>
    </source>
</evidence>
<dbReference type="InterPro" id="IPR011701">
    <property type="entry name" value="MFS"/>
</dbReference>
<gene>
    <name evidence="7" type="ORF">KK137_10100</name>
</gene>
<dbReference type="InterPro" id="IPR020846">
    <property type="entry name" value="MFS_dom"/>
</dbReference>
<comment type="caution">
    <text evidence="7">The sequence shown here is derived from an EMBL/GenBank/DDBJ whole genome shotgun (WGS) entry which is preliminary data.</text>
</comment>
<evidence type="ECO:0000256" key="2">
    <source>
        <dbReference type="ARBA" id="ARBA00022692"/>
    </source>
</evidence>
<feature type="transmembrane region" description="Helical" evidence="5">
    <location>
        <begin position="145"/>
        <end position="166"/>
    </location>
</feature>
<dbReference type="Gene3D" id="1.20.1250.20">
    <property type="entry name" value="MFS general substrate transporter like domains"/>
    <property type="match status" value="2"/>
</dbReference>